<dbReference type="InterPro" id="IPR009003">
    <property type="entry name" value="Peptidase_S1_PA"/>
</dbReference>
<dbReference type="EMBL" id="JARRAG010000002">
    <property type="protein sequence ID" value="MDG3006765.1"/>
    <property type="molecule type" value="Genomic_DNA"/>
</dbReference>
<evidence type="ECO:0000313" key="3">
    <source>
        <dbReference type="Proteomes" id="UP001216907"/>
    </source>
</evidence>
<dbReference type="InterPro" id="IPR043504">
    <property type="entry name" value="Peptidase_S1_PA_chymotrypsin"/>
</dbReference>
<dbReference type="Pfam" id="PF13365">
    <property type="entry name" value="Trypsin_2"/>
    <property type="match status" value="1"/>
</dbReference>
<keyword evidence="2" id="KW-0645">Protease</keyword>
<dbReference type="PANTHER" id="PTHR43019">
    <property type="entry name" value="SERINE ENDOPROTEASE DEGS"/>
    <property type="match status" value="1"/>
</dbReference>
<keyword evidence="2" id="KW-0378">Hydrolase</keyword>
<dbReference type="GO" id="GO:0006508">
    <property type="term" value="P:proteolysis"/>
    <property type="evidence" value="ECO:0007669"/>
    <property type="project" value="UniProtKB-KW"/>
</dbReference>
<dbReference type="SUPFAM" id="SSF50494">
    <property type="entry name" value="Trypsin-like serine proteases"/>
    <property type="match status" value="1"/>
</dbReference>
<name>A0ABT6FGS3_9BACT</name>
<feature type="region of interest" description="Disordered" evidence="1">
    <location>
        <begin position="1"/>
        <end position="53"/>
    </location>
</feature>
<proteinExistence type="predicted"/>
<sequence>MPGRLPAQAVRRRSAEASRVGAARATPSTRPAPAAKAPTRRDPLAPGDDDTFRPTVVIRRGTSQGTGTIIATASDQTLVLTAAHVVREPGSIVIELHRYNIGLEHARGGAWPLIVPAEVVGVDTAADVAILRLRDPSPLPFVARLFDGDSNDLRTDTLVTSLGVDLGARLSSWNTKIVETTRLQLEGEDVERPFLITLKIPEHGRSGGGLFTEQGRLVGVCVGHAEMVKDRRMGVFASIASVRRLIREHDLETLVDRSQARLAPRPAPAREDATPSPHGL</sequence>
<evidence type="ECO:0000256" key="1">
    <source>
        <dbReference type="SAM" id="MobiDB-lite"/>
    </source>
</evidence>
<protein>
    <submittedName>
        <fullName evidence="2">Serine protease</fullName>
    </submittedName>
</protein>
<dbReference type="RefSeq" id="WP_277863058.1">
    <property type="nucleotide sequence ID" value="NZ_JARRAG010000002.1"/>
</dbReference>
<accession>A0ABT6FGS3</accession>
<dbReference type="Gene3D" id="2.40.10.10">
    <property type="entry name" value="Trypsin-like serine proteases"/>
    <property type="match status" value="2"/>
</dbReference>
<dbReference type="GO" id="GO:0008233">
    <property type="term" value="F:peptidase activity"/>
    <property type="evidence" value="ECO:0007669"/>
    <property type="project" value="UniProtKB-KW"/>
</dbReference>
<reference evidence="2 3" key="1">
    <citation type="submission" date="2023-03" db="EMBL/GenBank/DDBJ databases">
        <title>Paludisphaera mucosa sp. nov. a novel planctomycete from northern fen.</title>
        <authorList>
            <person name="Ivanova A."/>
        </authorList>
    </citation>
    <scope>NUCLEOTIDE SEQUENCE [LARGE SCALE GENOMIC DNA]</scope>
    <source>
        <strain evidence="2 3">Pla2</strain>
    </source>
</reference>
<gene>
    <name evidence="2" type="ORF">PZE19_23595</name>
</gene>
<dbReference type="PANTHER" id="PTHR43019:SF23">
    <property type="entry name" value="PROTEASE DO-LIKE 5, CHLOROPLASTIC"/>
    <property type="match status" value="1"/>
</dbReference>
<dbReference type="Proteomes" id="UP001216907">
    <property type="component" value="Unassembled WGS sequence"/>
</dbReference>
<organism evidence="2 3">
    <name type="scientific">Paludisphaera mucosa</name>
    <dbReference type="NCBI Taxonomy" id="3030827"/>
    <lineage>
        <taxon>Bacteria</taxon>
        <taxon>Pseudomonadati</taxon>
        <taxon>Planctomycetota</taxon>
        <taxon>Planctomycetia</taxon>
        <taxon>Isosphaerales</taxon>
        <taxon>Isosphaeraceae</taxon>
        <taxon>Paludisphaera</taxon>
    </lineage>
</organism>
<feature type="compositionally biased region" description="Low complexity" evidence="1">
    <location>
        <begin position="17"/>
        <end position="37"/>
    </location>
</feature>
<keyword evidence="3" id="KW-1185">Reference proteome</keyword>
<feature type="region of interest" description="Disordered" evidence="1">
    <location>
        <begin position="257"/>
        <end position="280"/>
    </location>
</feature>
<comment type="caution">
    <text evidence="2">The sequence shown here is derived from an EMBL/GenBank/DDBJ whole genome shotgun (WGS) entry which is preliminary data.</text>
</comment>
<evidence type="ECO:0000313" key="2">
    <source>
        <dbReference type="EMBL" id="MDG3006765.1"/>
    </source>
</evidence>